<evidence type="ECO:0000313" key="3">
    <source>
        <dbReference type="Proteomes" id="UP001163882"/>
    </source>
</evidence>
<accession>A0ABY6IXR8</accession>
<dbReference type="PROSITE" id="PS50943">
    <property type="entry name" value="HTH_CROC1"/>
    <property type="match status" value="1"/>
</dbReference>
<name>A0ABY6IXR8_9HYPH</name>
<protein>
    <submittedName>
        <fullName evidence="2">Helix-turn-helix domain-containing protein</fullName>
    </submittedName>
</protein>
<dbReference type="InterPro" id="IPR001387">
    <property type="entry name" value="Cro/C1-type_HTH"/>
</dbReference>
<dbReference type="InterPro" id="IPR010982">
    <property type="entry name" value="Lambda_DNA-bd_dom_sf"/>
</dbReference>
<evidence type="ECO:0000313" key="2">
    <source>
        <dbReference type="EMBL" id="UYQ74127.1"/>
    </source>
</evidence>
<feature type="domain" description="HTH cro/C1-type" evidence="1">
    <location>
        <begin position="28"/>
        <end position="82"/>
    </location>
</feature>
<gene>
    <name evidence="2" type="ORF">OF122_13870</name>
</gene>
<reference evidence="2" key="1">
    <citation type="submission" date="2022-10" db="EMBL/GenBank/DDBJ databases">
        <title>YIM 151497 complete genome.</title>
        <authorList>
            <person name="Chen X."/>
        </authorList>
    </citation>
    <scope>NUCLEOTIDE SEQUENCE</scope>
    <source>
        <strain evidence="2">YIM 151497</strain>
    </source>
</reference>
<keyword evidence="3" id="KW-1185">Reference proteome</keyword>
<dbReference type="Pfam" id="PF01381">
    <property type="entry name" value="HTH_3"/>
    <property type="match status" value="1"/>
</dbReference>
<dbReference type="CDD" id="cd00093">
    <property type="entry name" value="HTH_XRE"/>
    <property type="match status" value="1"/>
</dbReference>
<dbReference type="SMART" id="SM00530">
    <property type="entry name" value="HTH_XRE"/>
    <property type="match status" value="1"/>
</dbReference>
<evidence type="ECO:0000259" key="1">
    <source>
        <dbReference type="PROSITE" id="PS50943"/>
    </source>
</evidence>
<dbReference type="SUPFAM" id="SSF47413">
    <property type="entry name" value="lambda repressor-like DNA-binding domains"/>
    <property type="match status" value="1"/>
</dbReference>
<dbReference type="Gene3D" id="1.10.260.40">
    <property type="entry name" value="lambda repressor-like DNA-binding domains"/>
    <property type="match status" value="1"/>
</dbReference>
<proteinExistence type="predicted"/>
<dbReference type="EMBL" id="CP107716">
    <property type="protein sequence ID" value="UYQ74127.1"/>
    <property type="molecule type" value="Genomic_DNA"/>
</dbReference>
<dbReference type="Proteomes" id="UP001163882">
    <property type="component" value="Chromosome"/>
</dbReference>
<organism evidence="2 3">
    <name type="scientific">Pelagibacterium flavum</name>
    <dbReference type="NCBI Taxonomy" id="2984530"/>
    <lineage>
        <taxon>Bacteria</taxon>
        <taxon>Pseudomonadati</taxon>
        <taxon>Pseudomonadota</taxon>
        <taxon>Alphaproteobacteria</taxon>
        <taxon>Hyphomicrobiales</taxon>
        <taxon>Devosiaceae</taxon>
        <taxon>Pelagibacterium</taxon>
    </lineage>
</organism>
<sequence>MVYANPYTGVGGYKIDIARSPQQLGAILRRYRKKGALTQTDVAAGTQLRQATISALENGEAGTQLRTLAEVLAALNLELVVQPRRKSSPSDIEDLI</sequence>